<dbReference type="AlphaFoldDB" id="A0A286RA04"/>
<accession>A0A286RA04</accession>
<name>A0A286RA04_9BACT</name>
<dbReference type="EMBL" id="CP018477">
    <property type="protein sequence ID" value="ASV72757.1"/>
    <property type="molecule type" value="Genomic_DNA"/>
</dbReference>
<sequence length="37" mass="4623">MWKSEYPAAMKKRECVSRKIEDRLRRRNHFAFSPQNR</sequence>
<dbReference type="KEGG" id="ttf:THTE_0155"/>
<proteinExistence type="predicted"/>
<evidence type="ECO:0000313" key="1">
    <source>
        <dbReference type="EMBL" id="ASV72757.1"/>
    </source>
</evidence>
<dbReference type="Proteomes" id="UP000215086">
    <property type="component" value="Chromosome"/>
</dbReference>
<reference evidence="1 2" key="1">
    <citation type="journal article" name="Front. Microbiol.">
        <title>Sugar Metabolism of the First Thermophilic Planctomycete Thermogutta terrifontis: Comparative Genomic and Transcriptomic Approaches.</title>
        <authorList>
            <person name="Elcheninov A.G."/>
            <person name="Menzel P."/>
            <person name="Gudbergsdottir S.R."/>
            <person name="Slesarev A.I."/>
            <person name="Kadnikov V.V."/>
            <person name="Krogh A."/>
            <person name="Bonch-Osmolovskaya E.A."/>
            <person name="Peng X."/>
            <person name="Kublanov I.V."/>
        </authorList>
    </citation>
    <scope>NUCLEOTIDE SEQUENCE [LARGE SCALE GENOMIC DNA]</scope>
    <source>
        <strain evidence="1 2">R1</strain>
    </source>
</reference>
<keyword evidence="2" id="KW-1185">Reference proteome</keyword>
<protein>
    <submittedName>
        <fullName evidence="1">Uncharacterized protein</fullName>
    </submittedName>
</protein>
<evidence type="ECO:0000313" key="2">
    <source>
        <dbReference type="Proteomes" id="UP000215086"/>
    </source>
</evidence>
<organism evidence="1 2">
    <name type="scientific">Thermogutta terrifontis</name>
    <dbReference type="NCBI Taxonomy" id="1331910"/>
    <lineage>
        <taxon>Bacteria</taxon>
        <taxon>Pseudomonadati</taxon>
        <taxon>Planctomycetota</taxon>
        <taxon>Planctomycetia</taxon>
        <taxon>Pirellulales</taxon>
        <taxon>Thermoguttaceae</taxon>
        <taxon>Thermogutta</taxon>
    </lineage>
</organism>
<gene>
    <name evidence="1" type="ORF">THTE_0155</name>
</gene>